<name>A0A674K147_9SAUR</name>
<dbReference type="Proteomes" id="UP000472274">
    <property type="component" value="Unplaced"/>
</dbReference>
<evidence type="ECO:0000256" key="1">
    <source>
        <dbReference type="RuleBase" id="RU000487"/>
    </source>
</evidence>
<reference evidence="2" key="1">
    <citation type="submission" date="2025-08" db="UniProtKB">
        <authorList>
            <consortium name="Ensembl"/>
        </authorList>
    </citation>
    <scope>IDENTIFICATION</scope>
</reference>
<dbReference type="InterPro" id="IPR043129">
    <property type="entry name" value="ATPase_NBD"/>
</dbReference>
<dbReference type="InParanoid" id="A0A674K147"/>
<dbReference type="FunFam" id="3.30.420.40:FF:000502">
    <property type="entry name" value="Actin-Related Proteins"/>
    <property type="match status" value="1"/>
</dbReference>
<dbReference type="CDD" id="cd13397">
    <property type="entry name" value="ASKHA_NBD_actin_Arp-T1-3"/>
    <property type="match status" value="1"/>
</dbReference>
<dbReference type="Gene3D" id="3.30.420.40">
    <property type="match status" value="2"/>
</dbReference>
<dbReference type="Ensembl" id="ENSTMTT00000027012.1">
    <property type="protein sequence ID" value="ENSTMTP00000026067.1"/>
    <property type="gene ID" value="ENSTMTG00000019054.1"/>
</dbReference>
<dbReference type="PANTHER" id="PTHR11937">
    <property type="entry name" value="ACTIN"/>
    <property type="match status" value="1"/>
</dbReference>
<dbReference type="GeneTree" id="ENSGT00940000162209"/>
<evidence type="ECO:0000313" key="2">
    <source>
        <dbReference type="Ensembl" id="ENSTMTP00000026067.1"/>
    </source>
</evidence>
<proteinExistence type="inferred from homology"/>
<accession>A0A674K147</accession>
<dbReference type="AlphaFoldDB" id="A0A674K147"/>
<dbReference type="SMART" id="SM00268">
    <property type="entry name" value="ACTIN"/>
    <property type="match status" value="1"/>
</dbReference>
<dbReference type="InterPro" id="IPR004000">
    <property type="entry name" value="Actin"/>
</dbReference>
<dbReference type="GO" id="GO:0001673">
    <property type="term" value="C:male germ cell nucleus"/>
    <property type="evidence" value="ECO:0007669"/>
    <property type="project" value="Ensembl"/>
</dbReference>
<protein>
    <submittedName>
        <fullName evidence="2">Actin related protein T3</fullName>
    </submittedName>
</protein>
<dbReference type="FunFam" id="3.30.420.40:FF:000058">
    <property type="entry name" value="Putative actin-related protein 5"/>
    <property type="match status" value="1"/>
</dbReference>
<dbReference type="FunFam" id="3.90.640.10:FF:000047">
    <property type="entry name" value="Actin, alpha skeletal muscle"/>
    <property type="match status" value="1"/>
</dbReference>
<reference evidence="2" key="2">
    <citation type="submission" date="2025-09" db="UniProtKB">
        <authorList>
            <consortium name="Ensembl"/>
        </authorList>
    </citation>
    <scope>IDENTIFICATION</scope>
</reference>
<dbReference type="Gene3D" id="3.90.640.10">
    <property type="entry name" value="Actin, Chain A, domain 4"/>
    <property type="match status" value="1"/>
</dbReference>
<dbReference type="PRINTS" id="PR00190">
    <property type="entry name" value="ACTIN"/>
</dbReference>
<sequence>SIVRGHTKHINSVFNHINSVVCGHTTPFILTTLIRWLAGGKPPPKMGDLLPAVIIDNGSGLIKAGMAGDREPRFIYSNITGRPKTENAVIAAAPFHRPRLYPVEHGIVTAWADMEAVWKNVYEHDLKMKASERPALFTEAPLNPLVNREHMTKILFERFEVPALYVAIQAVLALYASGLTTGCVMDSGDGVTHTVPIFEGYCLSHAVLRLDLAGRDLTDYLMRILKESGISLVSTAEREIVRDMKETLCYVCLYPEEELAKKPSEVEKSYRLPDGQVVKVQNQRFRCPETLFCPSNIGMEAPGIDKLCFNTIMKCDIDLRTNFYANIILSGGSSLFPGMAERITKEIIHMVPSDTEVKVMAPPDRKLSVWMGGSILASLSAFQQMWITMAEYREVGPNIVHRKCF</sequence>
<dbReference type="Pfam" id="PF00022">
    <property type="entry name" value="Actin"/>
    <property type="match status" value="1"/>
</dbReference>
<keyword evidence="3" id="KW-1185">Reference proteome</keyword>
<comment type="similarity">
    <text evidence="1">Belongs to the actin family.</text>
</comment>
<gene>
    <name evidence="2" type="primary">ACTRT3</name>
</gene>
<evidence type="ECO:0000313" key="3">
    <source>
        <dbReference type="Proteomes" id="UP000472274"/>
    </source>
</evidence>
<organism evidence="2 3">
    <name type="scientific">Terrapene triunguis</name>
    <name type="common">Three-toed box turtle</name>
    <dbReference type="NCBI Taxonomy" id="2587831"/>
    <lineage>
        <taxon>Eukaryota</taxon>
        <taxon>Metazoa</taxon>
        <taxon>Chordata</taxon>
        <taxon>Craniata</taxon>
        <taxon>Vertebrata</taxon>
        <taxon>Euteleostomi</taxon>
        <taxon>Archelosauria</taxon>
        <taxon>Testudinata</taxon>
        <taxon>Testudines</taxon>
        <taxon>Cryptodira</taxon>
        <taxon>Durocryptodira</taxon>
        <taxon>Testudinoidea</taxon>
        <taxon>Emydidae</taxon>
        <taxon>Terrapene</taxon>
    </lineage>
</organism>
<dbReference type="SUPFAM" id="SSF53067">
    <property type="entry name" value="Actin-like ATPase domain"/>
    <property type="match status" value="2"/>
</dbReference>